<accession>A0A0B3VKG0</accession>
<organism evidence="2 3">
    <name type="scientific">Terrisporobacter othiniensis</name>
    <dbReference type="NCBI Taxonomy" id="1577792"/>
    <lineage>
        <taxon>Bacteria</taxon>
        <taxon>Bacillati</taxon>
        <taxon>Bacillota</taxon>
        <taxon>Clostridia</taxon>
        <taxon>Peptostreptococcales</taxon>
        <taxon>Peptostreptococcaceae</taxon>
        <taxon>Terrisporobacter</taxon>
    </lineage>
</organism>
<sequence>MTDKKRPSTKKMKDYENEKLEIANELGTIHVDDVQVNVKIASQNEAKFSKKTRTKQHNLNNQMKTTPHEKV</sequence>
<dbReference type="AlphaFoldDB" id="A0A0B3VKG0"/>
<proteinExistence type="predicted"/>
<dbReference type="RefSeq" id="WP_039679623.1">
    <property type="nucleotide sequence ID" value="NZ_JAWGXO010000001.1"/>
</dbReference>
<reference evidence="2 3" key="1">
    <citation type="submission" date="2014-12" db="EMBL/GenBank/DDBJ databases">
        <title>Draft genome sequence of Terrisporobacter sp. 08-306576, isolated from the blood culture of a bacteremia patient.</title>
        <authorList>
            <person name="Lund L.C."/>
            <person name="Sydenham T.V."/>
            <person name="Hogh S.V."/>
            <person name="Skov M.N."/>
            <person name="Kemp M."/>
            <person name="Justesen U.S."/>
        </authorList>
    </citation>
    <scope>NUCLEOTIDE SEQUENCE [LARGE SCALE GENOMIC DNA]</scope>
    <source>
        <strain evidence="2 3">08-306576</strain>
    </source>
</reference>
<dbReference type="OrthoDB" id="1753465at2"/>
<keyword evidence="3" id="KW-1185">Reference proteome</keyword>
<protein>
    <submittedName>
        <fullName evidence="2">Uncharacterized protein</fullName>
    </submittedName>
</protein>
<feature type="region of interest" description="Disordered" evidence="1">
    <location>
        <begin position="47"/>
        <end position="71"/>
    </location>
</feature>
<evidence type="ECO:0000313" key="3">
    <source>
        <dbReference type="Proteomes" id="UP000031189"/>
    </source>
</evidence>
<name>A0A0B3VKG0_9FIRM</name>
<dbReference type="EMBL" id="JWHR01000084">
    <property type="protein sequence ID" value="KHS57251.1"/>
    <property type="molecule type" value="Genomic_DNA"/>
</dbReference>
<gene>
    <name evidence="2" type="ORF">QX51_09215</name>
</gene>
<dbReference type="Proteomes" id="UP000031189">
    <property type="component" value="Unassembled WGS sequence"/>
</dbReference>
<comment type="caution">
    <text evidence="2">The sequence shown here is derived from an EMBL/GenBank/DDBJ whole genome shotgun (WGS) entry which is preliminary data.</text>
</comment>
<evidence type="ECO:0000256" key="1">
    <source>
        <dbReference type="SAM" id="MobiDB-lite"/>
    </source>
</evidence>
<evidence type="ECO:0000313" key="2">
    <source>
        <dbReference type="EMBL" id="KHS57251.1"/>
    </source>
</evidence>